<feature type="transmembrane region" description="Helical" evidence="6">
    <location>
        <begin position="81"/>
        <end position="97"/>
    </location>
</feature>
<name>A0A160TGJ8_9ZZZZ</name>
<dbReference type="Pfam" id="PF07690">
    <property type="entry name" value="MFS_1"/>
    <property type="match status" value="1"/>
</dbReference>
<evidence type="ECO:0000256" key="3">
    <source>
        <dbReference type="ARBA" id="ARBA00022692"/>
    </source>
</evidence>
<proteinExistence type="predicted"/>
<sequence length="449" mass="47808">MTGRPRQSLAGLWNISFGFFGIQVAFGLQNANISRIFQSLGSDVDTLALLWIAGPITGLIVQPLIGHFSDRTWGRFGRRRPYFLAGAALAALALIAMPHAPVLLVAALLLWMLDGSINISMEPFRAFVGDMVGPAQRTLGYAFQTAFIGAGAVLGSIAPFAITALGASNVAPAGVIPDAVRYSFYLGGAAIFCAVLWTVLTTREYPPETMRAFAGEDAPARDAGQGGNALTRIARDIVRMPVEMRRLALVQFFSWSALFVLWVYTTPVVTRYAFAATDTASQAYNDGADWVGILFSVYNGVAALAAFLLPGMVRRIGMGRTHMVCLLIGAAGFAAMLVIRDPVLLILPMIAIGIAWASILTIPYAMLAGVLPHGKLGVYMGIFNVFIVLPQLFIATVMGSLIHNVFPEEPIWTIAIAGALMALSALAMLRVGEPATETTGIAADAELAL</sequence>
<feature type="transmembrane region" description="Helical" evidence="6">
    <location>
        <begin position="12"/>
        <end position="28"/>
    </location>
</feature>
<evidence type="ECO:0000256" key="1">
    <source>
        <dbReference type="ARBA" id="ARBA00004141"/>
    </source>
</evidence>
<keyword evidence="5 6" id="KW-0472">Membrane</keyword>
<keyword evidence="3 6" id="KW-0812">Transmembrane</keyword>
<feature type="transmembrane region" description="Helical" evidence="6">
    <location>
        <begin position="378"/>
        <end position="399"/>
    </location>
</feature>
<feature type="transmembrane region" description="Helical" evidence="6">
    <location>
        <begin position="48"/>
        <end position="69"/>
    </location>
</feature>
<evidence type="ECO:0000256" key="2">
    <source>
        <dbReference type="ARBA" id="ARBA00022448"/>
    </source>
</evidence>
<feature type="transmembrane region" description="Helical" evidence="6">
    <location>
        <begin position="411"/>
        <end position="429"/>
    </location>
</feature>
<keyword evidence="4 6" id="KW-1133">Transmembrane helix</keyword>
<evidence type="ECO:0000256" key="5">
    <source>
        <dbReference type="ARBA" id="ARBA00023136"/>
    </source>
</evidence>
<dbReference type="InterPro" id="IPR036259">
    <property type="entry name" value="MFS_trans_sf"/>
</dbReference>
<feature type="transmembrane region" description="Helical" evidence="6">
    <location>
        <begin position="247"/>
        <end position="264"/>
    </location>
</feature>
<feature type="transmembrane region" description="Helical" evidence="6">
    <location>
        <begin position="103"/>
        <end position="121"/>
    </location>
</feature>
<evidence type="ECO:0000256" key="6">
    <source>
        <dbReference type="SAM" id="Phobius"/>
    </source>
</evidence>
<dbReference type="Gene3D" id="1.20.1250.20">
    <property type="entry name" value="MFS general substrate transporter like domains"/>
    <property type="match status" value="1"/>
</dbReference>
<protein>
    <submittedName>
        <fullName evidence="7">Predicted maltose transporter MalT</fullName>
    </submittedName>
</protein>
<feature type="transmembrane region" description="Helical" evidence="6">
    <location>
        <begin position="345"/>
        <end position="366"/>
    </location>
</feature>
<dbReference type="PANTHER" id="PTHR19432">
    <property type="entry name" value="SUGAR TRANSPORTER"/>
    <property type="match status" value="1"/>
</dbReference>
<feature type="transmembrane region" description="Helical" evidence="6">
    <location>
        <begin position="321"/>
        <end position="339"/>
    </location>
</feature>
<dbReference type="SUPFAM" id="SSF103473">
    <property type="entry name" value="MFS general substrate transporter"/>
    <property type="match status" value="1"/>
</dbReference>
<dbReference type="GO" id="GO:0022857">
    <property type="term" value="F:transmembrane transporter activity"/>
    <property type="evidence" value="ECO:0007669"/>
    <property type="project" value="InterPro"/>
</dbReference>
<feature type="transmembrane region" description="Helical" evidence="6">
    <location>
        <begin position="182"/>
        <end position="200"/>
    </location>
</feature>
<keyword evidence="2" id="KW-0813">Transport</keyword>
<dbReference type="EMBL" id="CZQE01000038">
    <property type="protein sequence ID" value="CUS43351.1"/>
    <property type="molecule type" value="Genomic_DNA"/>
</dbReference>
<feature type="transmembrane region" description="Helical" evidence="6">
    <location>
        <begin position="290"/>
        <end position="309"/>
    </location>
</feature>
<reference evidence="7" key="1">
    <citation type="submission" date="2015-10" db="EMBL/GenBank/DDBJ databases">
        <authorList>
            <person name="Gilbert D.G."/>
        </authorList>
    </citation>
    <scope>NUCLEOTIDE SEQUENCE</scope>
</reference>
<comment type="subcellular location">
    <subcellularLocation>
        <location evidence="1">Membrane</location>
        <topology evidence="1">Multi-pass membrane protein</topology>
    </subcellularLocation>
</comment>
<dbReference type="InterPro" id="IPR011701">
    <property type="entry name" value="MFS"/>
</dbReference>
<dbReference type="GO" id="GO:0016020">
    <property type="term" value="C:membrane"/>
    <property type="evidence" value="ECO:0007669"/>
    <property type="project" value="UniProtKB-SubCell"/>
</dbReference>
<organism evidence="7">
    <name type="scientific">hydrothermal vent metagenome</name>
    <dbReference type="NCBI Taxonomy" id="652676"/>
    <lineage>
        <taxon>unclassified sequences</taxon>
        <taxon>metagenomes</taxon>
        <taxon>ecological metagenomes</taxon>
    </lineage>
</organism>
<accession>A0A160TGJ8</accession>
<dbReference type="AlphaFoldDB" id="A0A160TGJ8"/>
<evidence type="ECO:0000313" key="7">
    <source>
        <dbReference type="EMBL" id="CUS43351.1"/>
    </source>
</evidence>
<evidence type="ECO:0000256" key="4">
    <source>
        <dbReference type="ARBA" id="ARBA00022989"/>
    </source>
</evidence>
<dbReference type="PANTHER" id="PTHR19432:SF35">
    <property type="entry name" value="SOLUTE CARRIER FAMILY 45 MEMBER 3 ISOFORM X1"/>
    <property type="match status" value="1"/>
</dbReference>
<gene>
    <name evidence="7" type="ORF">MGWOODY_Smn579</name>
</gene>
<feature type="transmembrane region" description="Helical" evidence="6">
    <location>
        <begin position="141"/>
        <end position="162"/>
    </location>
</feature>